<evidence type="ECO:0000313" key="2">
    <source>
        <dbReference type="Proteomes" id="UP000295023"/>
    </source>
</evidence>
<protein>
    <submittedName>
        <fullName evidence="1">DUF1810 domain-containing protein</fullName>
    </submittedName>
</protein>
<dbReference type="EMBL" id="SKBM01000003">
    <property type="protein sequence ID" value="TCZ65387.1"/>
    <property type="molecule type" value="Genomic_DNA"/>
</dbReference>
<dbReference type="SUPFAM" id="SSF140736">
    <property type="entry name" value="Rv1873-like"/>
    <property type="match status" value="1"/>
</dbReference>
<dbReference type="AlphaFoldDB" id="A0A4V2WLY5"/>
<dbReference type="OrthoDB" id="9801870at2"/>
<dbReference type="Proteomes" id="UP000295023">
    <property type="component" value="Unassembled WGS sequence"/>
</dbReference>
<dbReference type="PIRSF" id="PIRSF008546">
    <property type="entry name" value="UCP008546"/>
    <property type="match status" value="1"/>
</dbReference>
<dbReference type="RefSeq" id="WP_132284892.1">
    <property type="nucleotide sequence ID" value="NZ_SKBM01000003.1"/>
</dbReference>
<evidence type="ECO:0000313" key="1">
    <source>
        <dbReference type="EMBL" id="TCZ65387.1"/>
    </source>
</evidence>
<organism evidence="1 2">
    <name type="scientific">Roseicella aquatilis</name>
    <dbReference type="NCBI Taxonomy" id="2527868"/>
    <lineage>
        <taxon>Bacteria</taxon>
        <taxon>Pseudomonadati</taxon>
        <taxon>Pseudomonadota</taxon>
        <taxon>Alphaproteobacteria</taxon>
        <taxon>Acetobacterales</taxon>
        <taxon>Roseomonadaceae</taxon>
        <taxon>Roseicella</taxon>
    </lineage>
</organism>
<dbReference type="InterPro" id="IPR036287">
    <property type="entry name" value="Rv1873-like_sf"/>
</dbReference>
<dbReference type="Gene3D" id="1.25.40.380">
    <property type="entry name" value="Protein of unknown function DUF1810"/>
    <property type="match status" value="1"/>
</dbReference>
<gene>
    <name evidence="1" type="ORF">EXY23_04225</name>
</gene>
<reference evidence="1 2" key="1">
    <citation type="submission" date="2019-03" db="EMBL/GenBank/DDBJ databases">
        <title>Paracraurococcus aquatilis NE82 genome sequence.</title>
        <authorList>
            <person name="Zhao Y."/>
            <person name="Du Z."/>
        </authorList>
    </citation>
    <scope>NUCLEOTIDE SEQUENCE [LARGE SCALE GENOMIC DNA]</scope>
    <source>
        <strain evidence="1 2">NE82</strain>
    </source>
</reference>
<sequence>MTEDVDLHRFVEAQAPVMGQVLAELRAGRKRSHWMWFVFPQLRGLGQSAMAQRYGIASLAEARAYLAHPVLGPRLEECTALVLAVQGRSAEAILGGVDAMKFRSCMTLFAAARPGETPFRAALATYHGGVPDPRTLDLLGQG</sequence>
<keyword evidence="2" id="KW-1185">Reference proteome</keyword>
<accession>A0A4V2WLY5</accession>
<proteinExistence type="predicted"/>
<dbReference type="InterPro" id="IPR014937">
    <property type="entry name" value="DUF1810"/>
</dbReference>
<name>A0A4V2WLY5_9PROT</name>
<dbReference type="Pfam" id="PF08837">
    <property type="entry name" value="DUF1810"/>
    <property type="match status" value="1"/>
</dbReference>
<comment type="caution">
    <text evidence="1">The sequence shown here is derived from an EMBL/GenBank/DDBJ whole genome shotgun (WGS) entry which is preliminary data.</text>
</comment>